<dbReference type="AlphaFoldDB" id="A0A3E2NWG9"/>
<proteinExistence type="predicted"/>
<sequence>MDITNTLSARSLQYYVMARHWESDLEFFRIETDFLSHLINYNLKLVKAIFDTSTLRSLLGKINRLKQDEQAVAKLLAAQLQQLELMAEDIIPENVDEVKGKQVHLECLVAGLLKEYQAVKKSLFATIEHTLKENRTTVA</sequence>
<keyword evidence="2" id="KW-1185">Reference proteome</keyword>
<evidence type="ECO:0000313" key="1">
    <source>
        <dbReference type="EMBL" id="RFZ85309.1"/>
    </source>
</evidence>
<comment type="caution">
    <text evidence="1">The sequence shown here is derived from an EMBL/GenBank/DDBJ whole genome shotgun (WGS) entry which is preliminary data.</text>
</comment>
<dbReference type="RefSeq" id="WP_117382209.1">
    <property type="nucleotide sequence ID" value="NZ_QWDE01000001.1"/>
</dbReference>
<dbReference type="Proteomes" id="UP000260823">
    <property type="component" value="Unassembled WGS sequence"/>
</dbReference>
<evidence type="ECO:0000313" key="2">
    <source>
        <dbReference type="Proteomes" id="UP000260823"/>
    </source>
</evidence>
<organism evidence="1 2">
    <name type="scientific">Mucilaginibacter terrenus</name>
    <dbReference type="NCBI Taxonomy" id="2482727"/>
    <lineage>
        <taxon>Bacteria</taxon>
        <taxon>Pseudomonadati</taxon>
        <taxon>Bacteroidota</taxon>
        <taxon>Sphingobacteriia</taxon>
        <taxon>Sphingobacteriales</taxon>
        <taxon>Sphingobacteriaceae</taxon>
        <taxon>Mucilaginibacter</taxon>
    </lineage>
</organism>
<name>A0A3E2NWG9_9SPHI</name>
<reference evidence="1 2" key="1">
    <citation type="submission" date="2018-08" db="EMBL/GenBank/DDBJ databases">
        <title>Mucilaginibacter terrae sp. nov., isolated from manganese diggings.</title>
        <authorList>
            <person name="Huang Y."/>
            <person name="Zhou Z."/>
        </authorList>
    </citation>
    <scope>NUCLEOTIDE SEQUENCE [LARGE SCALE GENOMIC DNA]</scope>
    <source>
        <strain evidence="1 2">ZH6</strain>
    </source>
</reference>
<accession>A0A3E2NWG9</accession>
<dbReference type="OrthoDB" id="1441145at2"/>
<gene>
    <name evidence="1" type="ORF">DYU05_06855</name>
</gene>
<dbReference type="EMBL" id="QWDE01000001">
    <property type="protein sequence ID" value="RFZ85309.1"/>
    <property type="molecule type" value="Genomic_DNA"/>
</dbReference>
<protein>
    <submittedName>
        <fullName evidence="1">Uncharacterized protein</fullName>
    </submittedName>
</protein>